<dbReference type="AlphaFoldDB" id="A0A2S9XK23"/>
<organism evidence="1 2">
    <name type="scientific">Enhygromyxa salina</name>
    <dbReference type="NCBI Taxonomy" id="215803"/>
    <lineage>
        <taxon>Bacteria</taxon>
        <taxon>Pseudomonadati</taxon>
        <taxon>Myxococcota</taxon>
        <taxon>Polyangia</taxon>
        <taxon>Nannocystales</taxon>
        <taxon>Nannocystaceae</taxon>
        <taxon>Enhygromyxa</taxon>
    </lineage>
</organism>
<dbReference type="EMBL" id="PVNK01000190">
    <property type="protein sequence ID" value="PRP93203.1"/>
    <property type="molecule type" value="Genomic_DNA"/>
</dbReference>
<evidence type="ECO:0000313" key="1">
    <source>
        <dbReference type="EMBL" id="PRP93203.1"/>
    </source>
</evidence>
<gene>
    <name evidence="1" type="ORF">ENSA5_44700</name>
</gene>
<proteinExistence type="predicted"/>
<evidence type="ECO:0000313" key="2">
    <source>
        <dbReference type="Proteomes" id="UP000237968"/>
    </source>
</evidence>
<comment type="caution">
    <text evidence="1">The sequence shown here is derived from an EMBL/GenBank/DDBJ whole genome shotgun (WGS) entry which is preliminary data.</text>
</comment>
<keyword evidence="2" id="KW-1185">Reference proteome</keyword>
<sequence>MSGDLPRVRGIISAAMPTARCILEHLSLGEPLEVSSECELAARLLGKSSCDRRPLRWNCAKKKSAKTKATQPEQVSLLGDD</sequence>
<reference evidence="1 2" key="1">
    <citation type="submission" date="2018-03" db="EMBL/GenBank/DDBJ databases">
        <title>Draft Genome Sequences of the Obligatory Marine Myxobacteria Enhygromyxa salina SWB005.</title>
        <authorList>
            <person name="Poehlein A."/>
            <person name="Moghaddam J.A."/>
            <person name="Harms H."/>
            <person name="Alanjari M."/>
            <person name="Koenig G.M."/>
            <person name="Daniel R."/>
            <person name="Schaeberle T.F."/>
        </authorList>
    </citation>
    <scope>NUCLEOTIDE SEQUENCE [LARGE SCALE GENOMIC DNA]</scope>
    <source>
        <strain evidence="1 2">SWB005</strain>
    </source>
</reference>
<dbReference type="Proteomes" id="UP000237968">
    <property type="component" value="Unassembled WGS sequence"/>
</dbReference>
<protein>
    <submittedName>
        <fullName evidence="1">Uncharacterized protein</fullName>
    </submittedName>
</protein>
<accession>A0A2S9XK23</accession>
<name>A0A2S9XK23_9BACT</name>